<evidence type="ECO:0000313" key="3">
    <source>
        <dbReference type="Proteomes" id="UP000192907"/>
    </source>
</evidence>
<name>A0A1Y6CM98_9BACT</name>
<feature type="domain" description="PilZ" evidence="1">
    <location>
        <begin position="24"/>
        <end position="112"/>
    </location>
</feature>
<accession>A0A1Y6CM98</accession>
<proteinExistence type="predicted"/>
<dbReference type="STRING" id="1513793.SAMN06296036_12166"/>
<keyword evidence="3" id="KW-1185">Reference proteome</keyword>
<dbReference type="GO" id="GO:0035438">
    <property type="term" value="F:cyclic-di-GMP binding"/>
    <property type="evidence" value="ECO:0007669"/>
    <property type="project" value="InterPro"/>
</dbReference>
<sequence length="468" mass="53224">MASKPAKKNDWMTQKDQDDRVEKRRSLYLGERVLCDVRYRGQAYKTEVVDISTHGVALISISKDKPLELPVGAELKMEFRRRTPICTVEGTVANTGYLTVQGKKKARVGVQFKLKHYERMSDFTAALGEKLFLCKTYIRPQISCYDTFFYKEVILFQVNGFTSQGIDVVTSARWKSILPGQSLKLNVFIPGKGAFEAICRNSEHYYHSPWKGRFRLFLRYENVTRKFLEAVSEYIIMMNPKITPNILRDNGFSIGVLEHACHLERTEYSPHNFPGHRFSPSVLGAGSDDIPLGDERIQAVARDICCKLGPHPVAFFNLAFFNGIISLDQIHPLQKEFSRDILANRHVVLTNLLIGDDANLPDFLIPMLQHVTRITAQSKSKFLILEAEQGIVKILKHIGFQTLKSIAQADGSEDRKLLSLEVNAVLGNKQLALDTQVWSKVYQSLNQFLGRAEPQRSQVRPFQFPNKS</sequence>
<reference evidence="3" key="1">
    <citation type="submission" date="2017-04" db="EMBL/GenBank/DDBJ databases">
        <authorList>
            <person name="Varghese N."/>
            <person name="Submissions S."/>
        </authorList>
    </citation>
    <scope>NUCLEOTIDE SEQUENCE [LARGE SCALE GENOMIC DNA]</scope>
    <source>
        <strain evidence="3">RKEM611</strain>
    </source>
</reference>
<organism evidence="2 3">
    <name type="scientific">Pseudobacteriovorax antillogorgiicola</name>
    <dbReference type="NCBI Taxonomy" id="1513793"/>
    <lineage>
        <taxon>Bacteria</taxon>
        <taxon>Pseudomonadati</taxon>
        <taxon>Bdellovibrionota</taxon>
        <taxon>Oligoflexia</taxon>
        <taxon>Oligoflexales</taxon>
        <taxon>Pseudobacteriovoracaceae</taxon>
        <taxon>Pseudobacteriovorax</taxon>
    </lineage>
</organism>
<evidence type="ECO:0000259" key="1">
    <source>
        <dbReference type="Pfam" id="PF07238"/>
    </source>
</evidence>
<dbReference type="EMBL" id="FWZT01000021">
    <property type="protein sequence ID" value="SMF62392.1"/>
    <property type="molecule type" value="Genomic_DNA"/>
</dbReference>
<gene>
    <name evidence="2" type="ORF">SAMN06296036_12166</name>
</gene>
<dbReference type="Proteomes" id="UP000192907">
    <property type="component" value="Unassembled WGS sequence"/>
</dbReference>
<dbReference type="InterPro" id="IPR009875">
    <property type="entry name" value="PilZ_domain"/>
</dbReference>
<evidence type="ECO:0000313" key="2">
    <source>
        <dbReference type="EMBL" id="SMF62392.1"/>
    </source>
</evidence>
<dbReference type="RefSeq" id="WP_132323138.1">
    <property type="nucleotide sequence ID" value="NZ_FWZT01000021.1"/>
</dbReference>
<protein>
    <submittedName>
        <fullName evidence="2">PilZ domain-containing protein</fullName>
    </submittedName>
</protein>
<dbReference type="Pfam" id="PF07238">
    <property type="entry name" value="PilZ"/>
    <property type="match status" value="1"/>
</dbReference>
<dbReference type="AlphaFoldDB" id="A0A1Y6CM98"/>